<dbReference type="CDD" id="cd18186">
    <property type="entry name" value="BTB_POZ_ZBTB_KLHL-like"/>
    <property type="match status" value="1"/>
</dbReference>
<evidence type="ECO:0000313" key="5">
    <source>
        <dbReference type="Proteomes" id="UP000886520"/>
    </source>
</evidence>
<dbReference type="SMART" id="SM00225">
    <property type="entry name" value="BTB"/>
    <property type="match status" value="1"/>
</dbReference>
<proteinExistence type="predicted"/>
<protein>
    <recommendedName>
        <fullName evidence="3">BTB domain-containing protein</fullName>
    </recommendedName>
</protein>
<evidence type="ECO:0000259" key="3">
    <source>
        <dbReference type="PROSITE" id="PS50097"/>
    </source>
</evidence>
<organism evidence="4 5">
    <name type="scientific">Adiantum capillus-veneris</name>
    <name type="common">Maidenhair fern</name>
    <dbReference type="NCBI Taxonomy" id="13818"/>
    <lineage>
        <taxon>Eukaryota</taxon>
        <taxon>Viridiplantae</taxon>
        <taxon>Streptophyta</taxon>
        <taxon>Embryophyta</taxon>
        <taxon>Tracheophyta</taxon>
        <taxon>Polypodiopsida</taxon>
        <taxon>Polypodiidae</taxon>
        <taxon>Polypodiales</taxon>
        <taxon>Pteridineae</taxon>
        <taxon>Pteridaceae</taxon>
        <taxon>Vittarioideae</taxon>
        <taxon>Adiantum</taxon>
    </lineage>
</organism>
<dbReference type="InterPro" id="IPR011333">
    <property type="entry name" value="SKP1/BTB/POZ_sf"/>
</dbReference>
<dbReference type="PANTHER" id="PTHR24413">
    <property type="entry name" value="SPECKLE-TYPE POZ PROTEIN"/>
    <property type="match status" value="1"/>
</dbReference>
<dbReference type="EMBL" id="JABFUD020000011">
    <property type="protein sequence ID" value="KAI5073298.1"/>
    <property type="molecule type" value="Genomic_DNA"/>
</dbReference>
<comment type="caution">
    <text evidence="4">The sequence shown here is derived from an EMBL/GenBank/DDBJ whole genome shotgun (WGS) entry which is preliminary data.</text>
</comment>
<feature type="region of interest" description="Disordered" evidence="2">
    <location>
        <begin position="64"/>
        <end position="143"/>
    </location>
</feature>
<accession>A0A9D4ZFA4</accession>
<dbReference type="CDD" id="cd14733">
    <property type="entry name" value="BACK"/>
    <property type="match status" value="1"/>
</dbReference>
<evidence type="ECO:0000313" key="4">
    <source>
        <dbReference type="EMBL" id="KAI5073298.1"/>
    </source>
</evidence>
<dbReference type="PROSITE" id="PS50097">
    <property type="entry name" value="BTB"/>
    <property type="match status" value="1"/>
</dbReference>
<dbReference type="InterPro" id="IPR000210">
    <property type="entry name" value="BTB/POZ_dom"/>
</dbReference>
<dbReference type="OrthoDB" id="6359816at2759"/>
<dbReference type="Proteomes" id="UP000886520">
    <property type="component" value="Chromosome 11"/>
</dbReference>
<gene>
    <name evidence="4" type="ORF">GOP47_0011311</name>
</gene>
<evidence type="ECO:0000256" key="1">
    <source>
        <dbReference type="ARBA" id="ARBA00004906"/>
    </source>
</evidence>
<comment type="pathway">
    <text evidence="1">Protein modification; protein ubiquitination.</text>
</comment>
<dbReference type="Gene3D" id="1.25.40.420">
    <property type="match status" value="1"/>
</dbReference>
<keyword evidence="5" id="KW-1185">Reference proteome</keyword>
<dbReference type="SUPFAM" id="SSF54695">
    <property type="entry name" value="POZ domain"/>
    <property type="match status" value="1"/>
</dbReference>
<reference evidence="4" key="1">
    <citation type="submission" date="2021-01" db="EMBL/GenBank/DDBJ databases">
        <title>Adiantum capillus-veneris genome.</title>
        <authorList>
            <person name="Fang Y."/>
            <person name="Liao Q."/>
        </authorList>
    </citation>
    <scope>NUCLEOTIDE SEQUENCE</scope>
    <source>
        <strain evidence="4">H3</strain>
        <tissue evidence="4">Leaf</tissue>
    </source>
</reference>
<sequence>MHAPVIGRRLNAALRGLSLMLSFATYPSSESSPASSASSSPLEWAEWMPECLRHPAIAIATEMSSPSYPHHLHEEDEDDDEDDDDDEEPITADDDDLDNSASVSDEEEEGTDLEEEEEEGDEDGEDNEEEEGGAAQQQGVNQEEDMDVFSDDDDIAFGHLRRQRYHQQNRLQATHGQHGNQSNRSLACLSCKETYTSRRAGTCRECYDEASETEEALKKEIEELHARIAFLKTWAPEAMEENCADISLECVDGSKIRAHRAVLISRSTVFKAMLENKMEESRTNTIRITDFTYDVLRLFVHYLYTAEIYPESLEDCAVDLLALAEKYNVKQLKLVCERYMISKLNCGNAISNFEYASLHGAKNLKQAALSTIMDNIQDLIGKTDYLDLVNRDAKLVVEIFESYLSKQTVKGSTH</sequence>
<dbReference type="Gene3D" id="3.30.710.10">
    <property type="entry name" value="Potassium Channel Kv1.1, Chain A"/>
    <property type="match status" value="1"/>
</dbReference>
<feature type="compositionally biased region" description="Acidic residues" evidence="2">
    <location>
        <begin position="75"/>
        <end position="132"/>
    </location>
</feature>
<dbReference type="AlphaFoldDB" id="A0A9D4ZFA4"/>
<name>A0A9D4ZFA4_ADICA</name>
<evidence type="ECO:0000256" key="2">
    <source>
        <dbReference type="SAM" id="MobiDB-lite"/>
    </source>
</evidence>
<dbReference type="Pfam" id="PF00651">
    <property type="entry name" value="BTB"/>
    <property type="match status" value="1"/>
</dbReference>
<feature type="domain" description="BTB" evidence="3">
    <location>
        <begin position="244"/>
        <end position="312"/>
    </location>
</feature>